<feature type="domain" description="Cytochrome c" evidence="20">
    <location>
        <begin position="71"/>
        <end position="150"/>
    </location>
</feature>
<evidence type="ECO:0000256" key="5">
    <source>
        <dbReference type="ARBA" id="ARBA00022475"/>
    </source>
</evidence>
<evidence type="ECO:0000256" key="9">
    <source>
        <dbReference type="ARBA" id="ARBA00022723"/>
    </source>
</evidence>
<feature type="transmembrane region" description="Helical" evidence="17">
    <location>
        <begin position="263"/>
        <end position="282"/>
    </location>
</feature>
<keyword evidence="5 17" id="KW-1003">Cell membrane</keyword>
<keyword evidence="11 17" id="KW-1278">Translocase</keyword>
<keyword evidence="12 17" id="KW-0249">Electron transport</keyword>
<keyword evidence="9 17" id="KW-0479">Metal-binding</keyword>
<dbReference type="GO" id="GO:0005886">
    <property type="term" value="C:plasma membrane"/>
    <property type="evidence" value="ECO:0007669"/>
    <property type="project" value="UniProtKB-SubCell"/>
</dbReference>
<comment type="subunit">
    <text evidence="17">The cytochrome bc1 complex is composed of a cytochrome b (QcrB), the Rieske iron-sulfur protein (QcrA) and a diheme cytochrome c (QcrC) subunit.</text>
</comment>
<evidence type="ECO:0000256" key="2">
    <source>
        <dbReference type="ARBA" id="ARBA00012951"/>
    </source>
</evidence>
<evidence type="ECO:0000256" key="19">
    <source>
        <dbReference type="PIRSR" id="PIRSR000007-51"/>
    </source>
</evidence>
<dbReference type="OrthoDB" id="9811281at2"/>
<evidence type="ECO:0000256" key="15">
    <source>
        <dbReference type="ARBA" id="ARBA00023136"/>
    </source>
</evidence>
<comment type="subcellular location">
    <subcellularLocation>
        <location evidence="1 17">Cell membrane</location>
        <topology evidence="1 17">Multi-pass membrane protein</topology>
    </subcellularLocation>
</comment>
<feature type="domain" description="Cytochrome c" evidence="20">
    <location>
        <begin position="165"/>
        <end position="284"/>
    </location>
</feature>
<accession>A0A2V1HW49</accession>
<dbReference type="GO" id="GO:0020037">
    <property type="term" value="F:heme binding"/>
    <property type="evidence" value="ECO:0007669"/>
    <property type="project" value="UniProtKB-UniRule"/>
</dbReference>
<comment type="caution">
    <text evidence="17">Lacks conserved residue(s) required for the propagation of feature annotation.</text>
</comment>
<dbReference type="PIRSF" id="PIRSF000007">
    <property type="entry name" value="Ubiq_cycred_cyc"/>
    <property type="match status" value="1"/>
</dbReference>
<dbReference type="Pfam" id="PF13442">
    <property type="entry name" value="Cytochrome_CBB3"/>
    <property type="match status" value="1"/>
</dbReference>
<keyword evidence="22" id="KW-1185">Reference proteome</keyword>
<dbReference type="SUPFAM" id="SSF46626">
    <property type="entry name" value="Cytochrome c"/>
    <property type="match status" value="2"/>
</dbReference>
<sequence>MSLATARKTDARRFRIKSANAARRTRSPRAARRSPLATVALIAIGLLFTGGAYAAFNASSSDSGAVAASQESVERGEKLFAANCATCHGLALQGTEAGPTLIGVGAAAVDFQVGTGRMPLQNQSPQAPVKPVQFTDSDVDALAAYVSSISPGPSVPDSEYLDAAGDATRGAELFRINCAMCHNVAGAGGALTEGKYAPALTGVTEKHIYEAMLTGPQNMPVFNDANLTPEDKRDIITSLKYLENNPSPGGFELGSLGPVAEGLFAWIFGLGAIIALAVWLTARAN</sequence>
<dbReference type="PROSITE" id="PS51007">
    <property type="entry name" value="CYTC"/>
    <property type="match status" value="2"/>
</dbReference>
<keyword evidence="10" id="KW-0677">Repeat</keyword>
<feature type="binding site" description="axial binding residue" evidence="19">
    <location>
        <position position="88"/>
    </location>
    <ligand>
        <name>heme c</name>
        <dbReference type="ChEBI" id="CHEBI:61717"/>
        <label>1</label>
    </ligand>
    <ligandPart>
        <name>Fe</name>
        <dbReference type="ChEBI" id="CHEBI:18248"/>
    </ligandPart>
</feature>
<evidence type="ECO:0000256" key="18">
    <source>
        <dbReference type="PIRSR" id="PIRSR000007-50"/>
    </source>
</evidence>
<feature type="binding site" description="covalent" evidence="18">
    <location>
        <position position="178"/>
    </location>
    <ligand>
        <name>heme c</name>
        <dbReference type="ChEBI" id="CHEBI:61717"/>
        <label>2</label>
    </ligand>
</feature>
<keyword evidence="13 17" id="KW-1133">Transmembrane helix</keyword>
<dbReference type="PANTHER" id="PTHR33751:SF13">
    <property type="entry name" value="CYTOCHROME BC1 COMPLEX CYTOCHROME C SUBUNIT"/>
    <property type="match status" value="1"/>
</dbReference>
<feature type="binding site" description="covalent" evidence="18">
    <location>
        <position position="84"/>
    </location>
    <ligand>
        <name>heme c</name>
        <dbReference type="ChEBI" id="CHEBI:61717"/>
        <label>1</label>
    </ligand>
</feature>
<evidence type="ECO:0000256" key="3">
    <source>
        <dbReference type="ARBA" id="ARBA00017819"/>
    </source>
</evidence>
<gene>
    <name evidence="21" type="ORF">DDQ50_13275</name>
</gene>
<dbReference type="GO" id="GO:0008121">
    <property type="term" value="F:quinol-cytochrome-c reductase activity"/>
    <property type="evidence" value="ECO:0007669"/>
    <property type="project" value="UniProtKB-UniRule"/>
</dbReference>
<evidence type="ECO:0000256" key="11">
    <source>
        <dbReference type="ARBA" id="ARBA00022967"/>
    </source>
</evidence>
<dbReference type="Pfam" id="PF00034">
    <property type="entry name" value="Cytochrom_C"/>
    <property type="match status" value="1"/>
</dbReference>
<comment type="caution">
    <text evidence="21">The sequence shown here is derived from an EMBL/GenBank/DDBJ whole genome shotgun (WGS) entry which is preliminary data.</text>
</comment>
<dbReference type="EMBL" id="QEOP01000002">
    <property type="protein sequence ID" value="PVZ94657.1"/>
    <property type="molecule type" value="Genomic_DNA"/>
</dbReference>
<evidence type="ECO:0000256" key="7">
    <source>
        <dbReference type="ARBA" id="ARBA00022660"/>
    </source>
</evidence>
<comment type="PTM">
    <text evidence="18">Binds 2 heme c groups covalently per subunit.</text>
</comment>
<dbReference type="InterPro" id="IPR036909">
    <property type="entry name" value="Cyt_c-like_dom_sf"/>
</dbReference>
<dbReference type="GO" id="GO:0016829">
    <property type="term" value="F:lyase activity"/>
    <property type="evidence" value="ECO:0007669"/>
    <property type="project" value="UniProtKB-KW"/>
</dbReference>
<organism evidence="21 22">
    <name type="scientific">Amnibacterium flavum</name>
    <dbReference type="NCBI Taxonomy" id="2173173"/>
    <lineage>
        <taxon>Bacteria</taxon>
        <taxon>Bacillati</taxon>
        <taxon>Actinomycetota</taxon>
        <taxon>Actinomycetes</taxon>
        <taxon>Micrococcales</taxon>
        <taxon>Microbacteriaceae</taxon>
        <taxon>Amnibacterium</taxon>
    </lineage>
</organism>
<evidence type="ECO:0000256" key="17">
    <source>
        <dbReference type="PIRNR" id="PIRNR000007"/>
    </source>
</evidence>
<comment type="catalytic activity">
    <reaction evidence="16 17">
        <text>a quinol + 2 Fe(III)-[cytochrome c](out) = a quinone + 2 Fe(II)-[cytochrome c](out) + 2 H(+)(out)</text>
        <dbReference type="Rhea" id="RHEA:11484"/>
        <dbReference type="Rhea" id="RHEA-COMP:10350"/>
        <dbReference type="Rhea" id="RHEA-COMP:14399"/>
        <dbReference type="ChEBI" id="CHEBI:15378"/>
        <dbReference type="ChEBI" id="CHEBI:24646"/>
        <dbReference type="ChEBI" id="CHEBI:29033"/>
        <dbReference type="ChEBI" id="CHEBI:29034"/>
        <dbReference type="ChEBI" id="CHEBI:132124"/>
        <dbReference type="EC" id="7.1.1.8"/>
    </reaction>
</comment>
<dbReference type="PANTHER" id="PTHR33751">
    <property type="entry name" value="CBB3-TYPE CYTOCHROME C OXIDASE SUBUNIT FIXP"/>
    <property type="match status" value="1"/>
</dbReference>
<evidence type="ECO:0000256" key="13">
    <source>
        <dbReference type="ARBA" id="ARBA00022989"/>
    </source>
</evidence>
<keyword evidence="21" id="KW-0456">Lyase</keyword>
<evidence type="ECO:0000256" key="8">
    <source>
        <dbReference type="ARBA" id="ARBA00022692"/>
    </source>
</evidence>
<dbReference type="InterPro" id="IPR009056">
    <property type="entry name" value="Cyt_c-like_dom"/>
</dbReference>
<keyword evidence="7 17" id="KW-0679">Respiratory chain</keyword>
<evidence type="ECO:0000256" key="12">
    <source>
        <dbReference type="ARBA" id="ARBA00022982"/>
    </source>
</evidence>
<keyword evidence="8 17" id="KW-0812">Transmembrane</keyword>
<protein>
    <recommendedName>
        <fullName evidence="3 17">Cytochrome bc1 complex cytochrome c subunit</fullName>
        <ecNumber evidence="2 17">7.1.1.8</ecNumber>
    </recommendedName>
</protein>
<evidence type="ECO:0000256" key="6">
    <source>
        <dbReference type="ARBA" id="ARBA00022617"/>
    </source>
</evidence>
<dbReference type="AlphaFoldDB" id="A0A2V1HW49"/>
<keyword evidence="15 17" id="KW-0472">Membrane</keyword>
<dbReference type="EC" id="7.1.1.8" evidence="2 17"/>
<dbReference type="Proteomes" id="UP000244893">
    <property type="component" value="Unassembled WGS sequence"/>
</dbReference>
<evidence type="ECO:0000259" key="20">
    <source>
        <dbReference type="PROSITE" id="PS51007"/>
    </source>
</evidence>
<evidence type="ECO:0000256" key="10">
    <source>
        <dbReference type="ARBA" id="ARBA00022737"/>
    </source>
</evidence>
<evidence type="ECO:0000313" key="22">
    <source>
        <dbReference type="Proteomes" id="UP000244893"/>
    </source>
</evidence>
<keyword evidence="14 17" id="KW-0408">Iron</keyword>
<reference evidence="21 22" key="1">
    <citation type="submission" date="2018-05" db="EMBL/GenBank/DDBJ databases">
        <title>Amnibacterium sp. M8JJ-5, whole genome shotgun sequence.</title>
        <authorList>
            <person name="Tuo L."/>
        </authorList>
    </citation>
    <scope>NUCLEOTIDE SEQUENCE [LARGE SCALE GENOMIC DNA]</scope>
    <source>
        <strain evidence="21 22">M8JJ-5</strain>
    </source>
</reference>
<evidence type="ECO:0000256" key="16">
    <source>
        <dbReference type="ARBA" id="ARBA00029351"/>
    </source>
</evidence>
<dbReference type="InterPro" id="IPR009152">
    <property type="entry name" value="bc1_cytC-su"/>
</dbReference>
<evidence type="ECO:0000256" key="14">
    <source>
        <dbReference type="ARBA" id="ARBA00023004"/>
    </source>
</evidence>
<dbReference type="Gene3D" id="1.10.760.10">
    <property type="entry name" value="Cytochrome c-like domain"/>
    <property type="match status" value="2"/>
</dbReference>
<name>A0A2V1HW49_9MICO</name>
<keyword evidence="4 17" id="KW-0813">Transport</keyword>
<evidence type="ECO:0000256" key="4">
    <source>
        <dbReference type="ARBA" id="ARBA00022448"/>
    </source>
</evidence>
<keyword evidence="6 17" id="KW-0349">Heme</keyword>
<dbReference type="GO" id="GO:0005506">
    <property type="term" value="F:iron ion binding"/>
    <property type="evidence" value="ECO:0007669"/>
    <property type="project" value="UniProtKB-UniRule"/>
</dbReference>
<evidence type="ECO:0000256" key="1">
    <source>
        <dbReference type="ARBA" id="ARBA00004651"/>
    </source>
</evidence>
<proteinExistence type="predicted"/>
<evidence type="ECO:0000313" key="21">
    <source>
        <dbReference type="EMBL" id="PVZ94657.1"/>
    </source>
</evidence>
<dbReference type="InterPro" id="IPR050597">
    <property type="entry name" value="Cytochrome_c_Oxidase_Subunit"/>
</dbReference>
<feature type="binding site" description="axial binding residue" evidence="19">
    <location>
        <position position="182"/>
    </location>
    <ligand>
        <name>heme c</name>
        <dbReference type="ChEBI" id="CHEBI:61717"/>
        <label>2</label>
    </ligand>
    <ligandPart>
        <name>Fe</name>
        <dbReference type="ChEBI" id="CHEBI:18248"/>
    </ligandPart>
</feature>
<feature type="binding site" description="covalent" evidence="18">
    <location>
        <position position="87"/>
    </location>
    <ligand>
        <name>heme c</name>
        <dbReference type="ChEBI" id="CHEBI:61717"/>
        <label>1</label>
    </ligand>
</feature>
<feature type="binding site" description="covalent" evidence="18">
    <location>
        <position position="181"/>
    </location>
    <ligand>
        <name>heme c</name>
        <dbReference type="ChEBI" id="CHEBI:61717"/>
        <label>2</label>
    </ligand>
</feature>